<reference evidence="2 3" key="1">
    <citation type="journal article" date="2018" name="Science">
        <title>The opium poppy genome and morphinan production.</title>
        <authorList>
            <person name="Guo L."/>
            <person name="Winzer T."/>
            <person name="Yang X."/>
            <person name="Li Y."/>
            <person name="Ning Z."/>
            <person name="He Z."/>
            <person name="Teodor R."/>
            <person name="Lu Y."/>
            <person name="Bowser T.A."/>
            <person name="Graham I.A."/>
            <person name="Ye K."/>
        </authorList>
    </citation>
    <scope>NUCLEOTIDE SEQUENCE [LARGE SCALE GENOMIC DNA]</scope>
    <source>
        <strain evidence="3">cv. HN1</strain>
        <tissue evidence="2">Leaves</tissue>
    </source>
</reference>
<proteinExistence type="predicted"/>
<protein>
    <submittedName>
        <fullName evidence="2">Uncharacterized protein</fullName>
    </submittedName>
</protein>
<dbReference type="OrthoDB" id="10619478at2759"/>
<dbReference type="Gramene" id="RZC71288">
    <property type="protein sequence ID" value="RZC71288"/>
    <property type="gene ID" value="C5167_034460"/>
</dbReference>
<evidence type="ECO:0000256" key="1">
    <source>
        <dbReference type="SAM" id="MobiDB-lite"/>
    </source>
</evidence>
<feature type="region of interest" description="Disordered" evidence="1">
    <location>
        <begin position="37"/>
        <end position="66"/>
    </location>
</feature>
<gene>
    <name evidence="2" type="ORF">C5167_034460</name>
</gene>
<evidence type="ECO:0000313" key="3">
    <source>
        <dbReference type="Proteomes" id="UP000316621"/>
    </source>
</evidence>
<name>A0A4Y7KGW0_PAPSO</name>
<keyword evidence="3" id="KW-1185">Reference proteome</keyword>
<sequence>MDPYSGDTNKTSSDKRKFVLKVHSKPSSALVPPNLKEVVSHKRKPSHNKGVDGCGDNREKRRLKKSRHSVKIDTTVDLPALDFSFGEEIILRQASASAIVTPATSSAEAHSLVPPDSDAHTVVSSAPLELQKNSPSKDAIITSPSDVVASPQVVNETLLTNKSVLEDADSGVEYLLKICNASLSSSDDPYLAQVCVTLTNLLCESPPNEPTRRDIFSSLDPSIHLALDHLSLAVALSKLKVLMIPSALSKISPIKFRSYKIKYLFLKETS</sequence>
<dbReference type="Proteomes" id="UP000316621">
    <property type="component" value="Chromosome 7"/>
</dbReference>
<accession>A0A4Y7KGW0</accession>
<dbReference type="EMBL" id="CM010721">
    <property type="protein sequence ID" value="RZC71288.1"/>
    <property type="molecule type" value="Genomic_DNA"/>
</dbReference>
<organism evidence="2 3">
    <name type="scientific">Papaver somniferum</name>
    <name type="common">Opium poppy</name>
    <dbReference type="NCBI Taxonomy" id="3469"/>
    <lineage>
        <taxon>Eukaryota</taxon>
        <taxon>Viridiplantae</taxon>
        <taxon>Streptophyta</taxon>
        <taxon>Embryophyta</taxon>
        <taxon>Tracheophyta</taxon>
        <taxon>Spermatophyta</taxon>
        <taxon>Magnoliopsida</taxon>
        <taxon>Ranunculales</taxon>
        <taxon>Papaveraceae</taxon>
        <taxon>Papaveroideae</taxon>
        <taxon>Papaver</taxon>
    </lineage>
</organism>
<evidence type="ECO:0000313" key="2">
    <source>
        <dbReference type="EMBL" id="RZC71288.1"/>
    </source>
</evidence>
<dbReference type="AlphaFoldDB" id="A0A4Y7KGW0"/>